<proteinExistence type="predicted"/>
<evidence type="ECO:0000313" key="1">
    <source>
        <dbReference type="EMBL" id="KAK2160087.1"/>
    </source>
</evidence>
<comment type="caution">
    <text evidence="1">The sequence shown here is derived from an EMBL/GenBank/DDBJ whole genome shotgun (WGS) entry which is preliminary data.</text>
</comment>
<dbReference type="Proteomes" id="UP001209878">
    <property type="component" value="Unassembled WGS sequence"/>
</dbReference>
<dbReference type="AlphaFoldDB" id="A0AAD9N7K8"/>
<dbReference type="EMBL" id="JAODUO010001669">
    <property type="protein sequence ID" value="KAK2160087.1"/>
    <property type="molecule type" value="Genomic_DNA"/>
</dbReference>
<dbReference type="PANTHER" id="PTHR33332">
    <property type="entry name" value="REVERSE TRANSCRIPTASE DOMAIN-CONTAINING PROTEIN"/>
    <property type="match status" value="1"/>
</dbReference>
<reference evidence="1" key="1">
    <citation type="journal article" date="2023" name="Mol. Biol. Evol.">
        <title>Third-Generation Sequencing Reveals the Adaptive Role of the Epigenome in Three Deep-Sea Polychaetes.</title>
        <authorList>
            <person name="Perez M."/>
            <person name="Aroh O."/>
            <person name="Sun Y."/>
            <person name="Lan Y."/>
            <person name="Juniper S.K."/>
            <person name="Young C.R."/>
            <person name="Angers B."/>
            <person name="Qian P.Y."/>
        </authorList>
    </citation>
    <scope>NUCLEOTIDE SEQUENCE</scope>
    <source>
        <strain evidence="1">R07B-5</strain>
    </source>
</reference>
<accession>A0AAD9N7K8</accession>
<protein>
    <submittedName>
        <fullName evidence="1">Uncharacterized protein</fullName>
    </submittedName>
</protein>
<sequence>MNFNTNKCHILSIKNKTQFFYSLNNETLEYVTTNPYLGITISNDLKWHSHISTITKKANSTLGFLRRNIRRCPINSKRTAYIALVRAVLEYGAIVWDPYHRGDIDKLEQIQHRAARFITGDYRSRHPGSVTTMLTNLNLDTLDNRRRDQRLKFMFRTVRGSIPALPTETFFRPQKTNKRHIKPKHFPDHVSSNFVQQLTTNNTRCFIVPTAHTEQFKNSFFVKTIADWNQLNESQVQAETITDFSRLTCGSNTQ</sequence>
<gene>
    <name evidence="1" type="ORF">NP493_1670g00003</name>
</gene>
<keyword evidence="2" id="KW-1185">Reference proteome</keyword>
<dbReference type="PRINTS" id="PR01345">
    <property type="entry name" value="CERVTRCPTASE"/>
</dbReference>
<evidence type="ECO:0000313" key="2">
    <source>
        <dbReference type="Proteomes" id="UP001209878"/>
    </source>
</evidence>
<organism evidence="1 2">
    <name type="scientific">Ridgeia piscesae</name>
    <name type="common">Tubeworm</name>
    <dbReference type="NCBI Taxonomy" id="27915"/>
    <lineage>
        <taxon>Eukaryota</taxon>
        <taxon>Metazoa</taxon>
        <taxon>Spiralia</taxon>
        <taxon>Lophotrochozoa</taxon>
        <taxon>Annelida</taxon>
        <taxon>Polychaeta</taxon>
        <taxon>Sedentaria</taxon>
        <taxon>Canalipalpata</taxon>
        <taxon>Sabellida</taxon>
        <taxon>Siboglinidae</taxon>
        <taxon>Ridgeia</taxon>
    </lineage>
</organism>
<name>A0AAD9N7K8_RIDPI</name>